<comment type="caution">
    <text evidence="2">The sequence shown here is derived from an EMBL/GenBank/DDBJ whole genome shotgun (WGS) entry which is preliminary data.</text>
</comment>
<reference evidence="3" key="1">
    <citation type="journal article" date="2019" name="Int. J. Syst. Evol. Microbiol.">
        <title>The Global Catalogue of Microorganisms (GCM) 10K type strain sequencing project: providing services to taxonomists for standard genome sequencing and annotation.</title>
        <authorList>
            <consortium name="The Broad Institute Genomics Platform"/>
            <consortium name="The Broad Institute Genome Sequencing Center for Infectious Disease"/>
            <person name="Wu L."/>
            <person name="Ma J."/>
        </authorList>
    </citation>
    <scope>NUCLEOTIDE SEQUENCE [LARGE SCALE GENOMIC DNA]</scope>
    <source>
        <strain evidence="3">JCM 19125</strain>
    </source>
</reference>
<keyword evidence="3" id="KW-1185">Reference proteome</keyword>
<dbReference type="Proteomes" id="UP001501521">
    <property type="component" value="Unassembled WGS sequence"/>
</dbReference>
<accession>A0ABP9F9G3</accession>
<proteinExistence type="predicted"/>
<name>A0ABP9F9G3_9ACTN</name>
<dbReference type="RefSeq" id="WP_345580647.1">
    <property type="nucleotide sequence ID" value="NZ_BAABLV010000020.1"/>
</dbReference>
<organism evidence="2 3">
    <name type="scientific">Tessaracoccus lubricantis</name>
    <dbReference type="NCBI Taxonomy" id="545543"/>
    <lineage>
        <taxon>Bacteria</taxon>
        <taxon>Bacillati</taxon>
        <taxon>Actinomycetota</taxon>
        <taxon>Actinomycetes</taxon>
        <taxon>Propionibacteriales</taxon>
        <taxon>Propionibacteriaceae</taxon>
        <taxon>Tessaracoccus</taxon>
    </lineage>
</organism>
<protein>
    <submittedName>
        <fullName evidence="2">Uncharacterized protein</fullName>
    </submittedName>
</protein>
<feature type="compositionally biased region" description="Low complexity" evidence="1">
    <location>
        <begin position="150"/>
        <end position="163"/>
    </location>
</feature>
<feature type="region of interest" description="Disordered" evidence="1">
    <location>
        <begin position="150"/>
        <end position="178"/>
    </location>
</feature>
<dbReference type="EMBL" id="BAABLV010000020">
    <property type="protein sequence ID" value="GAA4896441.1"/>
    <property type="molecule type" value="Genomic_DNA"/>
</dbReference>
<evidence type="ECO:0000313" key="2">
    <source>
        <dbReference type="EMBL" id="GAA4896441.1"/>
    </source>
</evidence>
<sequence>MRQTDQLKELEFTPSKVKVADWDLRIPIAPKAGPFCQLLVEPTEISGPGVFAWVVTDKVVYVGHTEELAGVSHPQGAFSVVSPSTVDGAAAKVNNLMNAAYKAEHRITWWWRQEISADDAAEVAADLVVELDPLGNKLTRAKAPAQAAGKGTLAAGAAKAPRTPAEPKQKAPKAPAKYDPERVAPKALVCPSCFIQVSLATGWCDDCEIQVAG</sequence>
<evidence type="ECO:0000256" key="1">
    <source>
        <dbReference type="SAM" id="MobiDB-lite"/>
    </source>
</evidence>
<gene>
    <name evidence="2" type="ORF">GCM10025789_12720</name>
</gene>
<evidence type="ECO:0000313" key="3">
    <source>
        <dbReference type="Proteomes" id="UP001501521"/>
    </source>
</evidence>